<sequence>MGILKRRTLIVPGAALTAMQKRRRKPLPFRHLFVGPPSPLMQSKRTKLQQLFCAAKKADAVVEAFAPPPPPRRKRRVARAVFRPLPAGPAAVAPARGRAFLEFMARRDKARKRKEAGRPWPWSKDAILRARRFTNVKREDDRTTRWLRDHHGAAHRDAPAGEVLINCAVFRAFGTVAHAERYGWRASFDADACLGAAEACWRAGPRNGVPRAPEVHRRAS</sequence>
<dbReference type="EMBL" id="JBBJCI010000231">
    <property type="protein sequence ID" value="KAK7237865.1"/>
    <property type="molecule type" value="Genomic_DNA"/>
</dbReference>
<dbReference type="Pfam" id="PF18723">
    <property type="entry name" value="HMUDK_hel"/>
    <property type="match status" value="1"/>
</dbReference>
<feature type="domain" description="5-hmdU DNA kinase helical" evidence="1">
    <location>
        <begin position="99"/>
        <end position="175"/>
    </location>
</feature>
<evidence type="ECO:0000313" key="2">
    <source>
        <dbReference type="EMBL" id="KAK7237865.1"/>
    </source>
</evidence>
<evidence type="ECO:0000259" key="1">
    <source>
        <dbReference type="Pfam" id="PF18723"/>
    </source>
</evidence>
<organism evidence="2 3">
    <name type="scientific">Aureococcus anophagefferens</name>
    <name type="common">Harmful bloom alga</name>
    <dbReference type="NCBI Taxonomy" id="44056"/>
    <lineage>
        <taxon>Eukaryota</taxon>
        <taxon>Sar</taxon>
        <taxon>Stramenopiles</taxon>
        <taxon>Ochrophyta</taxon>
        <taxon>Pelagophyceae</taxon>
        <taxon>Pelagomonadales</taxon>
        <taxon>Pelagomonadaceae</taxon>
        <taxon>Aureococcus</taxon>
    </lineage>
</organism>
<keyword evidence="3" id="KW-1185">Reference proteome</keyword>
<evidence type="ECO:0000313" key="3">
    <source>
        <dbReference type="Proteomes" id="UP001363151"/>
    </source>
</evidence>
<name>A0ABR1FTJ5_AURAN</name>
<dbReference type="InterPro" id="IPR040684">
    <property type="entry name" value="HMUDK_hel"/>
</dbReference>
<protein>
    <recommendedName>
        <fullName evidence="1">5-hmdU DNA kinase helical domain-containing protein</fullName>
    </recommendedName>
</protein>
<gene>
    <name evidence="2" type="ORF">SO694_00022252</name>
</gene>
<comment type="caution">
    <text evidence="2">The sequence shown here is derived from an EMBL/GenBank/DDBJ whole genome shotgun (WGS) entry which is preliminary data.</text>
</comment>
<dbReference type="Proteomes" id="UP001363151">
    <property type="component" value="Unassembled WGS sequence"/>
</dbReference>
<accession>A0ABR1FTJ5</accession>
<reference evidence="2 3" key="1">
    <citation type="submission" date="2024-03" db="EMBL/GenBank/DDBJ databases">
        <title>Aureococcus anophagefferens CCMP1851 and Kratosvirus quantuckense: Draft genome of a second virus-susceptible host strain in the model system.</title>
        <authorList>
            <person name="Chase E."/>
            <person name="Truchon A.R."/>
            <person name="Schepens W."/>
            <person name="Wilhelm S.W."/>
        </authorList>
    </citation>
    <scope>NUCLEOTIDE SEQUENCE [LARGE SCALE GENOMIC DNA]</scope>
    <source>
        <strain evidence="2 3">CCMP1851</strain>
    </source>
</reference>
<proteinExistence type="predicted"/>